<dbReference type="Proteomes" id="UP001162162">
    <property type="component" value="Unassembled WGS sequence"/>
</dbReference>
<dbReference type="EMBL" id="JAPWTK010000456">
    <property type="protein sequence ID" value="KAJ8939999.1"/>
    <property type="molecule type" value="Genomic_DNA"/>
</dbReference>
<name>A0AAV8XLR6_9CUCU</name>
<organism evidence="2 3">
    <name type="scientific">Aromia moschata</name>
    <dbReference type="NCBI Taxonomy" id="1265417"/>
    <lineage>
        <taxon>Eukaryota</taxon>
        <taxon>Metazoa</taxon>
        <taxon>Ecdysozoa</taxon>
        <taxon>Arthropoda</taxon>
        <taxon>Hexapoda</taxon>
        <taxon>Insecta</taxon>
        <taxon>Pterygota</taxon>
        <taxon>Neoptera</taxon>
        <taxon>Endopterygota</taxon>
        <taxon>Coleoptera</taxon>
        <taxon>Polyphaga</taxon>
        <taxon>Cucujiformia</taxon>
        <taxon>Chrysomeloidea</taxon>
        <taxon>Cerambycidae</taxon>
        <taxon>Cerambycinae</taxon>
        <taxon>Callichromatini</taxon>
        <taxon>Aromia</taxon>
    </lineage>
</organism>
<evidence type="ECO:0000313" key="3">
    <source>
        <dbReference type="Proteomes" id="UP001162162"/>
    </source>
</evidence>
<reference evidence="2" key="1">
    <citation type="journal article" date="2023" name="Insect Mol. Biol.">
        <title>Genome sequencing provides insights into the evolution of gene families encoding plant cell wall-degrading enzymes in longhorned beetles.</title>
        <authorList>
            <person name="Shin N.R."/>
            <person name="Okamura Y."/>
            <person name="Kirsch R."/>
            <person name="Pauchet Y."/>
        </authorList>
    </citation>
    <scope>NUCLEOTIDE SEQUENCE</scope>
    <source>
        <strain evidence="2">AMC_N1</strain>
    </source>
</reference>
<feature type="transmembrane region" description="Helical" evidence="1">
    <location>
        <begin position="33"/>
        <end position="57"/>
    </location>
</feature>
<evidence type="ECO:0000256" key="1">
    <source>
        <dbReference type="SAM" id="Phobius"/>
    </source>
</evidence>
<accession>A0AAV8XLR6</accession>
<sequence length="147" mass="17469">MSRYKSDPEMWDYEKPSFCSKLLHYTWKTISCLFSHIALVATVVSYCVLGAYTFATLEVDNEKEVKRAIHLLRENVTMYLWNYTQELDALRVENFTTVAEKYLKNFEGAILKSMTKDGWDGEEDEAKVQWSFYRRPFLLHHSHHDDR</sequence>
<gene>
    <name evidence="2" type="ORF">NQ318_012921</name>
</gene>
<keyword evidence="1" id="KW-1133">Transmembrane helix</keyword>
<protein>
    <submittedName>
        <fullName evidence="2">Uncharacterized protein</fullName>
    </submittedName>
</protein>
<comment type="caution">
    <text evidence="2">The sequence shown here is derived from an EMBL/GenBank/DDBJ whole genome shotgun (WGS) entry which is preliminary data.</text>
</comment>
<keyword evidence="1" id="KW-0472">Membrane</keyword>
<keyword evidence="3" id="KW-1185">Reference proteome</keyword>
<dbReference type="Gene3D" id="1.10.287.70">
    <property type="match status" value="1"/>
</dbReference>
<keyword evidence="1" id="KW-0812">Transmembrane</keyword>
<proteinExistence type="predicted"/>
<dbReference type="AlphaFoldDB" id="A0AAV8XLR6"/>
<evidence type="ECO:0000313" key="2">
    <source>
        <dbReference type="EMBL" id="KAJ8939999.1"/>
    </source>
</evidence>